<reference evidence="5 6" key="1">
    <citation type="submission" date="2017-04" db="EMBL/GenBank/DDBJ databases">
        <title>A new member of the family Flavobacteriaceae isolated from ascidians.</title>
        <authorList>
            <person name="Chen L."/>
        </authorList>
    </citation>
    <scope>NUCLEOTIDE SEQUENCE [LARGE SCALE GENOMIC DNA]</scope>
    <source>
        <strain evidence="5 6">HQA918</strain>
    </source>
</reference>
<dbReference type="PANTHER" id="PTHR43133:SF25">
    <property type="entry name" value="RNA POLYMERASE SIGMA FACTOR RFAY-RELATED"/>
    <property type="match status" value="1"/>
</dbReference>
<comment type="caution">
    <text evidence="5">The sequence shown here is derived from an EMBL/GenBank/DDBJ whole genome shotgun (WGS) entry which is preliminary data.</text>
</comment>
<protein>
    <recommendedName>
        <fullName evidence="4">RNA polymerase sigma-70 region 2 domain-containing protein</fullName>
    </recommendedName>
</protein>
<dbReference type="OrthoDB" id="1027298at2"/>
<gene>
    <name evidence="5" type="ORF">B7P33_03185</name>
</gene>
<evidence type="ECO:0000313" key="5">
    <source>
        <dbReference type="EMBL" id="PCE66316.1"/>
    </source>
</evidence>
<keyword evidence="6" id="KW-1185">Reference proteome</keyword>
<dbReference type="Gene3D" id="1.10.1740.10">
    <property type="match status" value="1"/>
</dbReference>
<keyword evidence="2" id="KW-0731">Sigma factor</keyword>
<keyword evidence="3" id="KW-0804">Transcription</keyword>
<evidence type="ECO:0000256" key="3">
    <source>
        <dbReference type="ARBA" id="ARBA00023163"/>
    </source>
</evidence>
<evidence type="ECO:0000256" key="2">
    <source>
        <dbReference type="ARBA" id="ARBA00023082"/>
    </source>
</evidence>
<sequence>MEDDELIELSLQGDKQALEQLLKKHQDWLYNVALNLTSNTHDASDLVQETLIKVITNLSQFKGESSFRTWTFRILKNTFLNATRKKPYHTPLTWDDFAQDLDNTIDAEYTDGNEKEVVKEAKLSCMKAMLLCLTPEQRLVFVLGELFEFPDTVGSAVIETSKAAFRKKLSHTRTQLYQFMNDKCGLVRTENPCRCARKTKGFIAKGYVDPKNLQFQKGTLSKIDKVIAKKLDTYENEGYRAYQELFHKHNFQKADDRLASLKKVLASKAIKDTFEI</sequence>
<dbReference type="GO" id="GO:0006352">
    <property type="term" value="P:DNA-templated transcription initiation"/>
    <property type="evidence" value="ECO:0007669"/>
    <property type="project" value="InterPro"/>
</dbReference>
<evidence type="ECO:0000259" key="4">
    <source>
        <dbReference type="Pfam" id="PF04542"/>
    </source>
</evidence>
<dbReference type="EMBL" id="NBWU01000001">
    <property type="protein sequence ID" value="PCE66316.1"/>
    <property type="molecule type" value="Genomic_DNA"/>
</dbReference>
<dbReference type="SUPFAM" id="SSF88946">
    <property type="entry name" value="Sigma2 domain of RNA polymerase sigma factors"/>
    <property type="match status" value="1"/>
</dbReference>
<keyword evidence="1" id="KW-0805">Transcription regulation</keyword>
<dbReference type="Pfam" id="PF04542">
    <property type="entry name" value="Sigma70_r2"/>
    <property type="match status" value="1"/>
</dbReference>
<organism evidence="5 6">
    <name type="scientific">Sediminicola luteus</name>
    <dbReference type="NCBI Taxonomy" id="319238"/>
    <lineage>
        <taxon>Bacteria</taxon>
        <taxon>Pseudomonadati</taxon>
        <taxon>Bacteroidota</taxon>
        <taxon>Flavobacteriia</taxon>
        <taxon>Flavobacteriales</taxon>
        <taxon>Flavobacteriaceae</taxon>
        <taxon>Sediminicola</taxon>
    </lineage>
</organism>
<evidence type="ECO:0000313" key="6">
    <source>
        <dbReference type="Proteomes" id="UP000219559"/>
    </source>
</evidence>
<dbReference type="RefSeq" id="WP_097441838.1">
    <property type="nucleotide sequence ID" value="NZ_NBWU01000001.1"/>
</dbReference>
<dbReference type="Proteomes" id="UP000219559">
    <property type="component" value="Unassembled WGS sequence"/>
</dbReference>
<dbReference type="InterPro" id="IPR013325">
    <property type="entry name" value="RNA_pol_sigma_r2"/>
</dbReference>
<dbReference type="AlphaFoldDB" id="A0A2A4GEB4"/>
<dbReference type="InterPro" id="IPR039425">
    <property type="entry name" value="RNA_pol_sigma-70-like"/>
</dbReference>
<accession>A0A2A4GEB4</accession>
<dbReference type="InterPro" id="IPR014284">
    <property type="entry name" value="RNA_pol_sigma-70_dom"/>
</dbReference>
<dbReference type="GO" id="GO:0016987">
    <property type="term" value="F:sigma factor activity"/>
    <property type="evidence" value="ECO:0007669"/>
    <property type="project" value="UniProtKB-KW"/>
</dbReference>
<proteinExistence type="predicted"/>
<dbReference type="InterPro" id="IPR007627">
    <property type="entry name" value="RNA_pol_sigma70_r2"/>
</dbReference>
<dbReference type="PANTHER" id="PTHR43133">
    <property type="entry name" value="RNA POLYMERASE ECF-TYPE SIGMA FACTO"/>
    <property type="match status" value="1"/>
</dbReference>
<feature type="domain" description="RNA polymerase sigma-70 region 2" evidence="4">
    <location>
        <begin position="21"/>
        <end position="86"/>
    </location>
</feature>
<evidence type="ECO:0000256" key="1">
    <source>
        <dbReference type="ARBA" id="ARBA00023015"/>
    </source>
</evidence>
<name>A0A2A4GEB4_9FLAO</name>
<dbReference type="NCBIfam" id="TIGR02937">
    <property type="entry name" value="sigma70-ECF"/>
    <property type="match status" value="1"/>
</dbReference>